<keyword evidence="1" id="KW-0238">DNA-binding</keyword>
<keyword evidence="2" id="KW-0472">Membrane</keyword>
<dbReference type="Pfam" id="PF07022">
    <property type="entry name" value="Phage_CI_repr"/>
    <property type="match status" value="1"/>
</dbReference>
<dbReference type="PANTHER" id="PTHR46558">
    <property type="entry name" value="TRACRIPTIONAL REGULATORY PROTEIN-RELATED-RELATED"/>
    <property type="match status" value="1"/>
</dbReference>
<dbReference type="GO" id="GO:0045892">
    <property type="term" value="P:negative regulation of DNA-templated transcription"/>
    <property type="evidence" value="ECO:0007669"/>
    <property type="project" value="InterPro"/>
</dbReference>
<keyword evidence="5" id="KW-1185">Reference proteome</keyword>
<dbReference type="InterPro" id="IPR010982">
    <property type="entry name" value="Lambda_DNA-bd_dom_sf"/>
</dbReference>
<proteinExistence type="predicted"/>
<dbReference type="Gene3D" id="1.10.260.40">
    <property type="entry name" value="lambda repressor-like DNA-binding domains"/>
    <property type="match status" value="1"/>
</dbReference>
<dbReference type="AlphaFoldDB" id="A0A6G8ASM1"/>
<dbReference type="SUPFAM" id="SSF47413">
    <property type="entry name" value="lambda repressor-like DNA-binding domains"/>
    <property type="match status" value="1"/>
</dbReference>
<reference evidence="4 5" key="1">
    <citation type="submission" date="2020-03" db="EMBL/GenBank/DDBJ databases">
        <title>Vagococcus sp. nov., isolated from beetles.</title>
        <authorList>
            <person name="Hyun D.-W."/>
            <person name="Bae J.-W."/>
        </authorList>
    </citation>
    <scope>NUCLEOTIDE SEQUENCE [LARGE SCALE GENOMIC DNA]</scope>
    <source>
        <strain evidence="4 5">HDW17B</strain>
    </source>
</reference>
<feature type="domain" description="HTH cro/C1-type" evidence="3">
    <location>
        <begin position="1"/>
        <end position="41"/>
    </location>
</feature>
<evidence type="ECO:0000313" key="4">
    <source>
        <dbReference type="EMBL" id="QIL47925.1"/>
    </source>
</evidence>
<feature type="transmembrane region" description="Helical" evidence="2">
    <location>
        <begin position="68"/>
        <end position="85"/>
    </location>
</feature>
<dbReference type="Proteomes" id="UP000501747">
    <property type="component" value="Chromosome"/>
</dbReference>
<evidence type="ECO:0000313" key="5">
    <source>
        <dbReference type="Proteomes" id="UP000501747"/>
    </source>
</evidence>
<evidence type="ECO:0000256" key="2">
    <source>
        <dbReference type="SAM" id="Phobius"/>
    </source>
</evidence>
<dbReference type="InterPro" id="IPR001387">
    <property type="entry name" value="Cro/C1-type_HTH"/>
</dbReference>
<evidence type="ECO:0000259" key="3">
    <source>
        <dbReference type="PROSITE" id="PS50943"/>
    </source>
</evidence>
<gene>
    <name evidence="4" type="ORF">G7082_04950</name>
</gene>
<sequence>MAQKLSVSRSTISNWETERNYPDIKMIVTISDTLDISLDQLLRGETEMLEAFAEDTQVRKKLSKKIKVLYCVLGVVLLVGVGGFYQTKKIQPITNSEQIKAIEMVDGKVQIDTNLPFYRSVTSYMMNPSFRDKDIIEIYLDSSIDWTFKNEKTVKIDVNEWEESKNVREFLVMGADGEPLSGANFSKK</sequence>
<dbReference type="PROSITE" id="PS50943">
    <property type="entry name" value="HTH_CROC1"/>
    <property type="match status" value="1"/>
</dbReference>
<protein>
    <submittedName>
        <fullName evidence="4">Helix-turn-helix transcriptional regulator</fullName>
    </submittedName>
</protein>
<dbReference type="GO" id="GO:0003677">
    <property type="term" value="F:DNA binding"/>
    <property type="evidence" value="ECO:0007669"/>
    <property type="project" value="UniProtKB-KW"/>
</dbReference>
<name>A0A6G8ASM1_9ENTE</name>
<accession>A0A6G8ASM1</accession>
<dbReference type="CDD" id="cd00093">
    <property type="entry name" value="HTH_XRE"/>
    <property type="match status" value="1"/>
</dbReference>
<dbReference type="InterPro" id="IPR010744">
    <property type="entry name" value="Phage_CI_N"/>
</dbReference>
<dbReference type="KEGG" id="vhy:G7082_04950"/>
<keyword evidence="2" id="KW-1133">Transmembrane helix</keyword>
<dbReference type="PANTHER" id="PTHR46558:SF13">
    <property type="entry name" value="HTH-TYPE TRANSCRIPTIONAL REGULATOR IMMR"/>
    <property type="match status" value="1"/>
</dbReference>
<evidence type="ECO:0000256" key="1">
    <source>
        <dbReference type="ARBA" id="ARBA00023125"/>
    </source>
</evidence>
<dbReference type="EMBL" id="CP049887">
    <property type="protein sequence ID" value="QIL47925.1"/>
    <property type="molecule type" value="Genomic_DNA"/>
</dbReference>
<keyword evidence="2" id="KW-0812">Transmembrane</keyword>
<organism evidence="4 5">
    <name type="scientific">Vagococcus hydrophili</name>
    <dbReference type="NCBI Taxonomy" id="2714947"/>
    <lineage>
        <taxon>Bacteria</taxon>
        <taxon>Bacillati</taxon>
        <taxon>Bacillota</taxon>
        <taxon>Bacilli</taxon>
        <taxon>Lactobacillales</taxon>
        <taxon>Enterococcaceae</taxon>
        <taxon>Vagococcus</taxon>
    </lineage>
</organism>